<evidence type="ECO:0000256" key="9">
    <source>
        <dbReference type="HAMAP-Rule" id="MF_00061"/>
    </source>
</evidence>
<dbReference type="STRING" id="626523.GCWU000342_00745"/>
<dbReference type="InterPro" id="IPR006204">
    <property type="entry name" value="GHMP_kinase_N_dom"/>
</dbReference>
<dbReference type="GO" id="GO:0019288">
    <property type="term" value="P:isopentenyl diphosphate biosynthetic process, methylerythritol 4-phosphate pathway"/>
    <property type="evidence" value="ECO:0007669"/>
    <property type="project" value="UniProtKB-UniRule"/>
</dbReference>
<dbReference type="GO" id="GO:0050515">
    <property type="term" value="F:4-(cytidine 5'-diphospho)-2-C-methyl-D-erythritol kinase activity"/>
    <property type="evidence" value="ECO:0007669"/>
    <property type="project" value="UniProtKB-UniRule"/>
</dbReference>
<comment type="function">
    <text evidence="9">Catalyzes the phosphorylation of the position 2 hydroxy group of 4-diphosphocytidyl-2C-methyl-D-erythritol.</text>
</comment>
<dbReference type="GO" id="GO:0016114">
    <property type="term" value="P:terpenoid biosynthetic process"/>
    <property type="evidence" value="ECO:0007669"/>
    <property type="project" value="UniProtKB-UniRule"/>
</dbReference>
<evidence type="ECO:0000256" key="5">
    <source>
        <dbReference type="ARBA" id="ARBA00022741"/>
    </source>
</evidence>
<keyword evidence="9" id="KW-0414">Isoprene biosynthesis</keyword>
<evidence type="ECO:0000256" key="6">
    <source>
        <dbReference type="ARBA" id="ARBA00022777"/>
    </source>
</evidence>
<feature type="domain" description="GHMP kinase N-terminal" evidence="10">
    <location>
        <begin position="69"/>
        <end position="152"/>
    </location>
</feature>
<dbReference type="EMBL" id="ACIP02000001">
    <property type="protein sequence ID" value="EEP29387.1"/>
    <property type="molecule type" value="Genomic_DNA"/>
</dbReference>
<keyword evidence="5 9" id="KW-0547">Nucleotide-binding</keyword>
<protein>
    <recommendedName>
        <fullName evidence="3 9">4-diphosphocytidyl-2-C-methyl-D-erythritol kinase</fullName>
        <shortName evidence="9">CMK</shortName>
        <ecNumber evidence="2 9">2.7.1.148</ecNumber>
    </recommendedName>
    <alternativeName>
        <fullName evidence="8 9">4-(cytidine-5'-diphospho)-2-C-methyl-D-erythritol kinase</fullName>
    </alternativeName>
</protein>
<dbReference type="HOGENOM" id="CLU_053057_1_1_9"/>
<gene>
    <name evidence="9 12" type="primary">ispE</name>
    <name evidence="12" type="ORF">GCWU000342_00745</name>
</gene>
<dbReference type="NCBIfam" id="NF011202">
    <property type="entry name" value="PRK14608.1"/>
    <property type="match status" value="1"/>
</dbReference>
<comment type="pathway">
    <text evidence="9">Isoprenoid biosynthesis; isopentenyl diphosphate biosynthesis via DXP pathway; isopentenyl diphosphate from 1-deoxy-D-xylulose 5-phosphate: step 3/6.</text>
</comment>
<evidence type="ECO:0000256" key="7">
    <source>
        <dbReference type="ARBA" id="ARBA00022840"/>
    </source>
</evidence>
<keyword evidence="6 9" id="KW-0418">Kinase</keyword>
<keyword evidence="7 9" id="KW-0067">ATP-binding</keyword>
<evidence type="ECO:0000256" key="3">
    <source>
        <dbReference type="ARBA" id="ARBA00017473"/>
    </source>
</evidence>
<feature type="active site" evidence="9">
    <location>
        <position position="144"/>
    </location>
</feature>
<dbReference type="NCBIfam" id="TIGR00154">
    <property type="entry name" value="ispE"/>
    <property type="match status" value="1"/>
</dbReference>
<accession>C4G9U0</accession>
<dbReference type="SUPFAM" id="SSF54211">
    <property type="entry name" value="Ribosomal protein S5 domain 2-like"/>
    <property type="match status" value="1"/>
</dbReference>
<feature type="binding site" evidence="9">
    <location>
        <begin position="97"/>
        <end position="107"/>
    </location>
    <ligand>
        <name>ATP</name>
        <dbReference type="ChEBI" id="CHEBI:30616"/>
    </ligand>
</feature>
<evidence type="ECO:0000256" key="4">
    <source>
        <dbReference type="ARBA" id="ARBA00022679"/>
    </source>
</evidence>
<proteinExistence type="inferred from homology"/>
<dbReference type="UniPathway" id="UPA00056">
    <property type="reaction ID" value="UER00094"/>
</dbReference>
<dbReference type="PANTHER" id="PTHR43527">
    <property type="entry name" value="4-DIPHOSPHOCYTIDYL-2-C-METHYL-D-ERYTHRITOL KINASE, CHLOROPLASTIC"/>
    <property type="match status" value="1"/>
</dbReference>
<dbReference type="GO" id="GO:0005524">
    <property type="term" value="F:ATP binding"/>
    <property type="evidence" value="ECO:0007669"/>
    <property type="project" value="UniProtKB-UniRule"/>
</dbReference>
<dbReference type="InterPro" id="IPR036554">
    <property type="entry name" value="GHMP_kinase_C_sf"/>
</dbReference>
<dbReference type="InterPro" id="IPR013750">
    <property type="entry name" value="GHMP_kinase_C_dom"/>
</dbReference>
<dbReference type="Gene3D" id="3.30.230.10">
    <property type="match status" value="1"/>
</dbReference>
<dbReference type="InterPro" id="IPR014721">
    <property type="entry name" value="Ribsml_uS5_D2-typ_fold_subgr"/>
</dbReference>
<keyword evidence="4 9" id="KW-0808">Transferase</keyword>
<dbReference type="PANTHER" id="PTHR43527:SF2">
    <property type="entry name" value="4-DIPHOSPHOCYTIDYL-2-C-METHYL-D-ERYTHRITOL KINASE, CHLOROPLASTIC"/>
    <property type="match status" value="1"/>
</dbReference>
<organism evidence="12 13">
    <name type="scientific">Shuttleworthella satelles DSM 14600</name>
    <dbReference type="NCBI Taxonomy" id="626523"/>
    <lineage>
        <taxon>Bacteria</taxon>
        <taxon>Bacillati</taxon>
        <taxon>Bacillota</taxon>
        <taxon>Clostridia</taxon>
        <taxon>Lachnospirales</taxon>
        <taxon>Lachnospiraceae</taxon>
        <taxon>Shuttleworthella</taxon>
    </lineage>
</organism>
<comment type="similarity">
    <text evidence="1 9">Belongs to the GHMP kinase family. IspE subfamily.</text>
</comment>
<dbReference type="Pfam" id="PF00288">
    <property type="entry name" value="GHMP_kinases_N"/>
    <property type="match status" value="1"/>
</dbReference>
<dbReference type="Proteomes" id="UP000003494">
    <property type="component" value="Unassembled WGS sequence"/>
</dbReference>
<evidence type="ECO:0000259" key="11">
    <source>
        <dbReference type="Pfam" id="PF08544"/>
    </source>
</evidence>
<keyword evidence="13" id="KW-1185">Reference proteome</keyword>
<evidence type="ECO:0000259" key="10">
    <source>
        <dbReference type="Pfam" id="PF00288"/>
    </source>
</evidence>
<dbReference type="eggNOG" id="COG1947">
    <property type="taxonomic scope" value="Bacteria"/>
</dbReference>
<feature type="active site" evidence="9">
    <location>
        <position position="13"/>
    </location>
</feature>
<comment type="catalytic activity">
    <reaction evidence="9">
        <text>4-CDP-2-C-methyl-D-erythritol + ATP = 4-CDP-2-C-methyl-D-erythritol 2-phosphate + ADP + H(+)</text>
        <dbReference type="Rhea" id="RHEA:18437"/>
        <dbReference type="ChEBI" id="CHEBI:15378"/>
        <dbReference type="ChEBI" id="CHEBI:30616"/>
        <dbReference type="ChEBI" id="CHEBI:57823"/>
        <dbReference type="ChEBI" id="CHEBI:57919"/>
        <dbReference type="ChEBI" id="CHEBI:456216"/>
        <dbReference type="EC" id="2.7.1.148"/>
    </reaction>
</comment>
<dbReference type="PIRSF" id="PIRSF010376">
    <property type="entry name" value="IspE"/>
    <property type="match status" value="1"/>
</dbReference>
<dbReference type="InterPro" id="IPR020568">
    <property type="entry name" value="Ribosomal_Su5_D2-typ_SF"/>
</dbReference>
<sequence>MAMKRISRRACAKINLGLDVLGRREDGYHEVRMLMQQVDLHDDLILQKREDGRISMECDREDLPCDETNLCVRAAELMRRQYGLSGGLHIELTKRIPLAAGLAGGSADAAAVMLGMAELFGLAQDDSEAMRRELMHLALQLGADIPYCLMGGTALAEGIGQILTPVRPALREIPTLIVKPAASVSTGEVYRAFDSCTDCHHPDIDGLLDAVRREAYTDICHLLGNILEDVTIPLHPEIRQLKNVLRDHGADAAMMSGSGPTVFALFSEEGKMRDCRRKLLEQREDLSLEGVFLSHTRGGV</sequence>
<dbReference type="InterPro" id="IPR004424">
    <property type="entry name" value="IspE"/>
</dbReference>
<comment type="caution">
    <text evidence="12">The sequence shown here is derived from an EMBL/GenBank/DDBJ whole genome shotgun (WGS) entry which is preliminary data.</text>
</comment>
<dbReference type="EC" id="2.7.1.148" evidence="2 9"/>
<evidence type="ECO:0000313" key="13">
    <source>
        <dbReference type="Proteomes" id="UP000003494"/>
    </source>
</evidence>
<evidence type="ECO:0000256" key="8">
    <source>
        <dbReference type="ARBA" id="ARBA00032554"/>
    </source>
</evidence>
<dbReference type="Pfam" id="PF08544">
    <property type="entry name" value="GHMP_kinases_C"/>
    <property type="match status" value="1"/>
</dbReference>
<dbReference type="AlphaFoldDB" id="C4G9U0"/>
<feature type="domain" description="GHMP kinase C-terminal" evidence="11">
    <location>
        <begin position="208"/>
        <end position="280"/>
    </location>
</feature>
<dbReference type="PRINTS" id="PR00958">
    <property type="entry name" value="HOMSERKINASE"/>
</dbReference>
<dbReference type="SUPFAM" id="SSF55060">
    <property type="entry name" value="GHMP Kinase, C-terminal domain"/>
    <property type="match status" value="1"/>
</dbReference>
<dbReference type="Gene3D" id="3.30.70.890">
    <property type="entry name" value="GHMP kinase, C-terminal domain"/>
    <property type="match status" value="1"/>
</dbReference>
<evidence type="ECO:0000313" key="12">
    <source>
        <dbReference type="EMBL" id="EEP29387.1"/>
    </source>
</evidence>
<reference evidence="12" key="1">
    <citation type="submission" date="2009-04" db="EMBL/GenBank/DDBJ databases">
        <authorList>
            <person name="Weinstock G."/>
            <person name="Sodergren E."/>
            <person name="Clifton S."/>
            <person name="Fulton L."/>
            <person name="Fulton B."/>
            <person name="Courtney L."/>
            <person name="Fronick C."/>
            <person name="Harrison M."/>
            <person name="Strong C."/>
            <person name="Farmer C."/>
            <person name="Delahaunty K."/>
            <person name="Markovic C."/>
            <person name="Hall O."/>
            <person name="Minx P."/>
            <person name="Tomlinson C."/>
            <person name="Mitreva M."/>
            <person name="Nelson J."/>
            <person name="Hou S."/>
            <person name="Wollam A."/>
            <person name="Pepin K.H."/>
            <person name="Johnson M."/>
            <person name="Bhonagiri V."/>
            <person name="Nash W.E."/>
            <person name="Warren W."/>
            <person name="Chinwalla A."/>
            <person name="Mardis E.R."/>
            <person name="Wilson R.K."/>
        </authorList>
    </citation>
    <scope>NUCLEOTIDE SEQUENCE [LARGE SCALE GENOMIC DNA]</scope>
    <source>
        <strain evidence="12">DSM 14600</strain>
    </source>
</reference>
<name>C4G9U0_9FIRM</name>
<dbReference type="HAMAP" id="MF_00061">
    <property type="entry name" value="IspE"/>
    <property type="match status" value="1"/>
</dbReference>
<evidence type="ECO:0000256" key="1">
    <source>
        <dbReference type="ARBA" id="ARBA00009684"/>
    </source>
</evidence>
<evidence type="ECO:0000256" key="2">
    <source>
        <dbReference type="ARBA" id="ARBA00012052"/>
    </source>
</evidence>